<dbReference type="Proteomes" id="UP001206983">
    <property type="component" value="Unassembled WGS sequence"/>
</dbReference>
<gene>
    <name evidence="2" type="ORF">PV02_11280</name>
</gene>
<protein>
    <submittedName>
        <fullName evidence="2">Formylmethanofuran dehydrogenase</fullName>
    </submittedName>
</protein>
<proteinExistence type="predicted"/>
<evidence type="ECO:0000259" key="1">
    <source>
        <dbReference type="Pfam" id="PF01568"/>
    </source>
</evidence>
<dbReference type="InterPro" id="IPR009010">
    <property type="entry name" value="Asp_de-COase-like_dom_sf"/>
</dbReference>
<dbReference type="GO" id="GO:0016491">
    <property type="term" value="F:oxidoreductase activity"/>
    <property type="evidence" value="ECO:0007669"/>
    <property type="project" value="InterPro"/>
</dbReference>
<feature type="domain" description="Molybdopterin dinucleotide-binding" evidence="1">
    <location>
        <begin position="15"/>
        <end position="114"/>
    </location>
</feature>
<name>A0AAE3KYE8_9EURY</name>
<dbReference type="AlphaFoldDB" id="A0AAE3KYE8"/>
<dbReference type="InterPro" id="IPR006657">
    <property type="entry name" value="MoPterin_dinucl-bd_dom"/>
</dbReference>
<accession>A0AAE3KYE8</accession>
<evidence type="ECO:0000313" key="2">
    <source>
        <dbReference type="EMBL" id="MCQ6963637.1"/>
    </source>
</evidence>
<keyword evidence="3" id="KW-1185">Reference proteome</keyword>
<dbReference type="Gene3D" id="2.40.40.20">
    <property type="match status" value="1"/>
</dbReference>
<comment type="caution">
    <text evidence="2">The sequence shown here is derived from an EMBL/GenBank/DDBJ whole genome shotgun (WGS) entry which is preliminary data.</text>
</comment>
<dbReference type="GO" id="GO:0043546">
    <property type="term" value="F:molybdopterin cofactor binding"/>
    <property type="evidence" value="ECO:0007669"/>
    <property type="project" value="InterPro"/>
</dbReference>
<dbReference type="RefSeq" id="WP_256623557.1">
    <property type="nucleotide sequence ID" value="NZ_JTEO01000006.1"/>
</dbReference>
<dbReference type="SUPFAM" id="SSF50692">
    <property type="entry name" value="ADC-like"/>
    <property type="match status" value="1"/>
</dbReference>
<evidence type="ECO:0000313" key="3">
    <source>
        <dbReference type="Proteomes" id="UP001206983"/>
    </source>
</evidence>
<organism evidence="2 3">
    <name type="scientific">Methanolobus chelungpuianus</name>
    <dbReference type="NCBI Taxonomy" id="502115"/>
    <lineage>
        <taxon>Archaea</taxon>
        <taxon>Methanobacteriati</taxon>
        <taxon>Methanobacteriota</taxon>
        <taxon>Stenosarchaea group</taxon>
        <taxon>Methanomicrobia</taxon>
        <taxon>Methanosarcinales</taxon>
        <taxon>Methanosarcinaceae</taxon>
        <taxon>Methanolobus</taxon>
    </lineage>
</organism>
<reference evidence="2 3" key="1">
    <citation type="journal article" date="2011" name="Appl. Environ. Microbiol.">
        <title>Methanogenic archaea isolated from Taiwan's Chelungpu fault.</title>
        <authorList>
            <person name="Wu S.Y."/>
            <person name="Lai M.C."/>
        </authorList>
    </citation>
    <scope>NUCLEOTIDE SEQUENCE [LARGE SCALE GENOMIC DNA]</scope>
    <source>
        <strain evidence="2 3">St545Mb</strain>
    </source>
</reference>
<dbReference type="EMBL" id="JTEO01000006">
    <property type="protein sequence ID" value="MCQ6963637.1"/>
    <property type="molecule type" value="Genomic_DNA"/>
</dbReference>
<sequence length="134" mass="14434">MGFGQFLAAPEVKLKIVTYRDIFQDSAKVASLFGEDYEKLSAVIRLDPKDISKLAIKEGDTLVLKNGSGKVVVKARNSGYEKPHTGTAYMVNSPWSNVLVPEDAGGTGVPEFKDFEVLASSAKGAKVTGIREII</sequence>
<dbReference type="Pfam" id="PF01568">
    <property type="entry name" value="Molydop_binding"/>
    <property type="match status" value="1"/>
</dbReference>